<dbReference type="PROSITE" id="PS00893">
    <property type="entry name" value="NUDIX_BOX"/>
    <property type="match status" value="1"/>
</dbReference>
<dbReference type="CDD" id="cd03672">
    <property type="entry name" value="NUDIX_Dcp2p_Nudt20"/>
    <property type="match status" value="1"/>
</dbReference>
<dbReference type="Proteomes" id="UP001479436">
    <property type="component" value="Unassembled WGS sequence"/>
</dbReference>
<comment type="subcellular location">
    <subcellularLocation>
        <location evidence="2">Cytoplasm</location>
    </subcellularLocation>
</comment>
<evidence type="ECO:0000256" key="9">
    <source>
        <dbReference type="SAM" id="MobiDB-lite"/>
    </source>
</evidence>
<keyword evidence="8" id="KW-0464">Manganese</keyword>
<comment type="similarity">
    <text evidence="3">Belongs to the Nudix hydrolase family. DCP2 subfamily.</text>
</comment>
<dbReference type="InterPro" id="IPR007722">
    <property type="entry name" value="DCP2_BoxA"/>
</dbReference>
<dbReference type="InterPro" id="IPR015797">
    <property type="entry name" value="NUDIX_hydrolase-like_dom_sf"/>
</dbReference>
<evidence type="ECO:0000256" key="8">
    <source>
        <dbReference type="ARBA" id="ARBA00023211"/>
    </source>
</evidence>
<dbReference type="Pfam" id="PF05026">
    <property type="entry name" value="DCP2"/>
    <property type="match status" value="1"/>
</dbReference>
<feature type="domain" description="Nudix hydrolase" evidence="10">
    <location>
        <begin position="93"/>
        <end position="221"/>
    </location>
</feature>
<feature type="non-terminal residue" evidence="11">
    <location>
        <position position="279"/>
    </location>
</feature>
<dbReference type="EMBL" id="JASJQH010007672">
    <property type="protein sequence ID" value="KAK9703019.1"/>
    <property type="molecule type" value="Genomic_DNA"/>
</dbReference>
<dbReference type="GO" id="GO:0140933">
    <property type="term" value="F:5'-(N(7)-methylguanosine 5'-triphospho)-[mRNA] hydrolase activity"/>
    <property type="evidence" value="ECO:0007669"/>
    <property type="project" value="UniProtKB-EC"/>
</dbReference>
<evidence type="ECO:0000256" key="5">
    <source>
        <dbReference type="ARBA" id="ARBA00022723"/>
    </source>
</evidence>
<evidence type="ECO:0000256" key="6">
    <source>
        <dbReference type="ARBA" id="ARBA00022801"/>
    </source>
</evidence>
<accession>A0ABR2VV65</accession>
<evidence type="ECO:0000256" key="7">
    <source>
        <dbReference type="ARBA" id="ARBA00022884"/>
    </source>
</evidence>
<evidence type="ECO:0000256" key="3">
    <source>
        <dbReference type="ARBA" id="ARBA00005279"/>
    </source>
</evidence>
<keyword evidence="7" id="KW-0694">RNA-binding</keyword>
<evidence type="ECO:0000259" key="10">
    <source>
        <dbReference type="PROSITE" id="PS51462"/>
    </source>
</evidence>
<gene>
    <name evidence="11" type="primary">DCP2_1</name>
    <name evidence="11" type="ORF">K7432_010937</name>
</gene>
<dbReference type="InterPro" id="IPR036189">
    <property type="entry name" value="DCP2_BoxA_sf"/>
</dbReference>
<reference evidence="11 12" key="1">
    <citation type="submission" date="2023-04" db="EMBL/GenBank/DDBJ databases">
        <title>Genome of Basidiobolus ranarum AG-B5.</title>
        <authorList>
            <person name="Stajich J.E."/>
            <person name="Carter-House D."/>
            <person name="Gryganskyi A."/>
        </authorList>
    </citation>
    <scope>NUCLEOTIDE SEQUENCE [LARGE SCALE GENOMIC DNA]</scope>
    <source>
        <strain evidence="11 12">AG-B5</strain>
    </source>
</reference>
<dbReference type="SUPFAM" id="SSF55811">
    <property type="entry name" value="Nudix"/>
    <property type="match status" value="1"/>
</dbReference>
<dbReference type="Gene3D" id="1.10.10.1050">
    <property type="entry name" value="Dcp2, box A domain"/>
    <property type="match status" value="1"/>
</dbReference>
<keyword evidence="5" id="KW-0479">Metal-binding</keyword>
<comment type="caution">
    <text evidence="11">The sequence shown here is derived from an EMBL/GenBank/DDBJ whole genome shotgun (WGS) entry which is preliminary data.</text>
</comment>
<feature type="compositionally biased region" description="Low complexity" evidence="9">
    <location>
        <begin position="257"/>
        <end position="271"/>
    </location>
</feature>
<keyword evidence="6 11" id="KW-0378">Hydrolase</keyword>
<evidence type="ECO:0000256" key="1">
    <source>
        <dbReference type="ARBA" id="ARBA00001936"/>
    </source>
</evidence>
<keyword evidence="4" id="KW-0963">Cytoplasm</keyword>
<evidence type="ECO:0000256" key="2">
    <source>
        <dbReference type="ARBA" id="ARBA00004496"/>
    </source>
</evidence>
<comment type="cofactor">
    <cofactor evidence="1">
        <name>Mn(2+)</name>
        <dbReference type="ChEBI" id="CHEBI:29035"/>
    </cofactor>
</comment>
<dbReference type="SUPFAM" id="SSF140586">
    <property type="entry name" value="Dcp2 domain-like"/>
    <property type="match status" value="1"/>
</dbReference>
<evidence type="ECO:0000313" key="12">
    <source>
        <dbReference type="Proteomes" id="UP001479436"/>
    </source>
</evidence>
<dbReference type="Gene3D" id="3.90.79.10">
    <property type="entry name" value="Nucleoside Triphosphate Pyrophosphohydrolase"/>
    <property type="match status" value="1"/>
</dbReference>
<proteinExistence type="inferred from homology"/>
<organism evidence="11 12">
    <name type="scientific">Basidiobolus ranarum</name>
    <dbReference type="NCBI Taxonomy" id="34480"/>
    <lineage>
        <taxon>Eukaryota</taxon>
        <taxon>Fungi</taxon>
        <taxon>Fungi incertae sedis</taxon>
        <taxon>Zoopagomycota</taxon>
        <taxon>Entomophthoromycotina</taxon>
        <taxon>Basidiobolomycetes</taxon>
        <taxon>Basidiobolales</taxon>
        <taxon>Basidiobolaceae</taxon>
        <taxon>Basidiobolus</taxon>
    </lineage>
</organism>
<dbReference type="PANTHER" id="PTHR23114:SF17">
    <property type="entry name" value="M7GPPPN-MRNA HYDROLASE"/>
    <property type="match status" value="1"/>
</dbReference>
<name>A0ABR2VV65_9FUNG</name>
<dbReference type="InterPro" id="IPR020084">
    <property type="entry name" value="NUDIX_hydrolase_CS"/>
</dbReference>
<dbReference type="InterPro" id="IPR044099">
    <property type="entry name" value="Dcp2_NUDIX"/>
</dbReference>
<keyword evidence="12" id="KW-1185">Reference proteome</keyword>
<protein>
    <submittedName>
        <fullName evidence="11">mRNA-decapping enzyme subunit 2</fullName>
        <ecNumber evidence="11">3.6.1.62</ecNumber>
    </submittedName>
</protein>
<evidence type="ECO:0000313" key="11">
    <source>
        <dbReference type="EMBL" id="KAK9703019.1"/>
    </source>
</evidence>
<dbReference type="InterPro" id="IPR000086">
    <property type="entry name" value="NUDIX_hydrolase_dom"/>
</dbReference>
<dbReference type="PANTHER" id="PTHR23114">
    <property type="entry name" value="M7GPPPN-MRNA HYDROLASE"/>
    <property type="match status" value="1"/>
</dbReference>
<sequence length="279" mass="32020">MYFEVASLSVILDDLCSRFIINVPDEELASVERICFQIEQAHWFYEDFIREINTSLPTFTLKNFSAKNILLLLFLRWAHEHEKAFNDFLQYKFRVPVCGAIILNETQDKCLLVKGWTSRSGWGFPRGKINKDEPDSSCAIREVLEETGFDIGSYLEEDQFIEIVIHEQRIKLFIATGIPESTIFVPLTRKEISKIDWHRISDLPTSKTKAGNSGIYDIAAQNTGSSKSTNRYYMIIPFVSRLKTWINRRNKGKSNKRPSSIRSSGSSSRLSTVDTQTNA</sequence>
<feature type="region of interest" description="Disordered" evidence="9">
    <location>
        <begin position="249"/>
        <end position="279"/>
    </location>
</feature>
<dbReference type="PROSITE" id="PS51462">
    <property type="entry name" value="NUDIX"/>
    <property type="match status" value="1"/>
</dbReference>
<evidence type="ECO:0000256" key="4">
    <source>
        <dbReference type="ARBA" id="ARBA00022490"/>
    </source>
</evidence>
<dbReference type="EC" id="3.6.1.62" evidence="11"/>
<dbReference type="Pfam" id="PF00293">
    <property type="entry name" value="NUDIX"/>
    <property type="match status" value="1"/>
</dbReference>
<dbReference type="SMART" id="SM01125">
    <property type="entry name" value="DCP2"/>
    <property type="match status" value="1"/>
</dbReference>